<comment type="similarity">
    <text evidence="2">Belongs to the SLC29A/ENT transporter (TC 2.A.57) family.</text>
</comment>
<comment type="caution">
    <text evidence="10">The sequence shown here is derived from an EMBL/GenBank/DDBJ whole genome shotgun (WGS) entry which is preliminary data.</text>
</comment>
<feature type="region of interest" description="Disordered" evidence="7">
    <location>
        <begin position="1"/>
        <end position="100"/>
    </location>
</feature>
<dbReference type="PANTHER" id="PTHR10332:SF88">
    <property type="entry name" value="EQUILIBRATIVE NUCLEOSIDE TRANSPORTER 1, ISOFORM A"/>
    <property type="match status" value="1"/>
</dbReference>
<evidence type="ECO:0000256" key="4">
    <source>
        <dbReference type="ARBA" id="ARBA00022692"/>
    </source>
</evidence>
<keyword evidence="6 8" id="KW-0472">Membrane</keyword>
<evidence type="ECO:0000256" key="7">
    <source>
        <dbReference type="SAM" id="MobiDB-lite"/>
    </source>
</evidence>
<dbReference type="PANTHER" id="PTHR10332">
    <property type="entry name" value="EQUILIBRATIVE NUCLEOSIDE TRANSPORTER"/>
    <property type="match status" value="1"/>
</dbReference>
<evidence type="ECO:0000256" key="5">
    <source>
        <dbReference type="ARBA" id="ARBA00022989"/>
    </source>
</evidence>
<evidence type="ECO:0000256" key="1">
    <source>
        <dbReference type="ARBA" id="ARBA00004141"/>
    </source>
</evidence>
<keyword evidence="11" id="KW-1185">Reference proteome</keyword>
<dbReference type="Pfam" id="PF21294">
    <property type="entry name" value="Polysacc_lyase_14"/>
    <property type="match status" value="1"/>
</dbReference>
<dbReference type="Gene3D" id="2.60.120.200">
    <property type="match status" value="2"/>
</dbReference>
<accession>A0AAV5GBM4</accession>
<evidence type="ECO:0000256" key="2">
    <source>
        <dbReference type="ARBA" id="ARBA00007965"/>
    </source>
</evidence>
<evidence type="ECO:0000313" key="10">
    <source>
        <dbReference type="EMBL" id="GJN89856.1"/>
    </source>
</evidence>
<dbReference type="GO" id="GO:0005886">
    <property type="term" value="C:plasma membrane"/>
    <property type="evidence" value="ECO:0007669"/>
    <property type="project" value="TreeGrafter"/>
</dbReference>
<feature type="transmembrane region" description="Helical" evidence="8">
    <location>
        <begin position="208"/>
        <end position="231"/>
    </location>
</feature>
<feature type="transmembrane region" description="Helical" evidence="8">
    <location>
        <begin position="152"/>
        <end position="172"/>
    </location>
</feature>
<dbReference type="GO" id="GO:0015205">
    <property type="term" value="F:nucleobase transmembrane transporter activity"/>
    <property type="evidence" value="ECO:0007669"/>
    <property type="project" value="TreeGrafter"/>
</dbReference>
<feature type="transmembrane region" description="Helical" evidence="8">
    <location>
        <begin position="450"/>
        <end position="472"/>
    </location>
</feature>
<dbReference type="PRINTS" id="PR01130">
    <property type="entry name" value="DERENTRNSPRT"/>
</dbReference>
<keyword evidence="5 8" id="KW-1133">Transmembrane helix</keyword>
<feature type="transmembrane region" description="Helical" evidence="8">
    <location>
        <begin position="563"/>
        <end position="585"/>
    </location>
</feature>
<dbReference type="GO" id="GO:0000329">
    <property type="term" value="C:fungal-type vacuole membrane"/>
    <property type="evidence" value="ECO:0007669"/>
    <property type="project" value="TreeGrafter"/>
</dbReference>
<evidence type="ECO:0000313" key="11">
    <source>
        <dbReference type="Proteomes" id="UP001342314"/>
    </source>
</evidence>
<evidence type="ECO:0000256" key="8">
    <source>
        <dbReference type="SAM" id="Phobius"/>
    </source>
</evidence>
<feature type="compositionally biased region" description="Basic residues" evidence="7">
    <location>
        <begin position="89"/>
        <end position="98"/>
    </location>
</feature>
<feature type="transmembrane region" description="Helical" evidence="8">
    <location>
        <begin position="378"/>
        <end position="403"/>
    </location>
</feature>
<evidence type="ECO:0000256" key="3">
    <source>
        <dbReference type="ARBA" id="ARBA00022448"/>
    </source>
</evidence>
<dbReference type="InterPro" id="IPR048958">
    <property type="entry name" value="Polysacc_lyase_14"/>
</dbReference>
<sequence length="837" mass="90078">MLGTSAPLARAVDKARTSAEHASSDLRSELHVAHELYADATRTPEQAAEEGEAVPERLSPEDAEEIVEDEYRPLMDDEGDAEGSGRRGSGARRGRAKRGQADGEVKVRRLEVWLAQGIFFILGACILLSWNTTIVAGSYFKARLEGSVFETSFSSFNALTFTTANLVFLAHANATQGTANLSRRISYSIVVLAVNLTLFIISTKIEQIPAGLFFAFLIISAVILAGSASYLQNAVVALSASFGPQFLNQILSGQGAIGFAVALIQFLAAYGAVKSEKATPSTGFRIQRDVTAALDNALLQTRAAVPPAPVRQSAFTFFLTVGVFAAVSFCSYLVLIYLPLYRLVVRASFEGSSSHDGKDSSSSRGPSMRAVERKVRHLGVAMFLVFGVTLAVFPSITSTIVSVKTDLPDARLLQRPELFVPLGFAVFAAGDWLGRVLPQIERLAFTDWKWLMAGSVARIVFVPLFLACNQTAGGAGRAIIRSDLAFFFIMLVFAVSNGYLSTLIMLASVVEPSLEEDEVEVGLLIHFSRIACPGHRADMPGSFLSFAVRGAICHEPDTPLSNTPWYCLFGVVALAAVITLVIVLFRDNEKSSGSSTDEPGGGQAIGSANEASQYIEDSWTPSRGGAGDFVAFVADPFEKGGDGGSTVLEVKYKQGHYTGAENSGGVANLQMPVFSAGKQRAIINYEVAFSEGFDFVQVYGYIPLYDGECEDTASKLYCHEKYGVSIQRDSFQFVAGSNRWNTVTQVVVLNSDPSTNGVANGQLTVYAGETLAFELKNLVFRVDSSVTLSNFIFATFFGGSSASYAATADCSTYYRNMRFWEGDDPSDADGQQVTVQS</sequence>
<feature type="domain" description="Polysaccharide lyase 14" evidence="9">
    <location>
        <begin position="697"/>
        <end position="817"/>
    </location>
</feature>
<proteinExistence type="inferred from homology"/>
<keyword evidence="4 8" id="KW-0812">Transmembrane</keyword>
<reference evidence="10 11" key="1">
    <citation type="submission" date="2021-12" db="EMBL/GenBank/DDBJ databases">
        <title>High titer production of polyol ester of fatty acids by Rhodotorula paludigena BS15 towards product separation-free biomass refinery.</title>
        <authorList>
            <person name="Mano J."/>
            <person name="Ono H."/>
            <person name="Tanaka T."/>
            <person name="Naito K."/>
            <person name="Sushida H."/>
            <person name="Ike M."/>
            <person name="Tokuyasu K."/>
            <person name="Kitaoka M."/>
        </authorList>
    </citation>
    <scope>NUCLEOTIDE SEQUENCE [LARGE SCALE GENOMIC DNA]</scope>
    <source>
        <strain evidence="10 11">BS15</strain>
    </source>
</reference>
<feature type="transmembrane region" description="Helical" evidence="8">
    <location>
        <begin position="315"/>
        <end position="338"/>
    </location>
</feature>
<gene>
    <name evidence="10" type="ORF">Rhopal_002845-T1</name>
</gene>
<dbReference type="InterPro" id="IPR002259">
    <property type="entry name" value="Eqnu_transpt"/>
</dbReference>
<name>A0AAV5GBM4_9BASI</name>
<dbReference type="AlphaFoldDB" id="A0AAV5GBM4"/>
<dbReference type="EMBL" id="BQKY01000005">
    <property type="protein sequence ID" value="GJN89856.1"/>
    <property type="molecule type" value="Genomic_DNA"/>
</dbReference>
<comment type="subcellular location">
    <subcellularLocation>
        <location evidence="1">Membrane</location>
        <topology evidence="1">Multi-pass membrane protein</topology>
    </subcellularLocation>
</comment>
<evidence type="ECO:0000259" key="9">
    <source>
        <dbReference type="Pfam" id="PF21294"/>
    </source>
</evidence>
<feature type="transmembrane region" description="Helical" evidence="8">
    <location>
        <begin position="184"/>
        <end position="202"/>
    </location>
</feature>
<dbReference type="Pfam" id="PF01733">
    <property type="entry name" value="Nucleoside_tran"/>
    <property type="match status" value="1"/>
</dbReference>
<keyword evidence="3" id="KW-0813">Transport</keyword>
<feature type="transmembrane region" description="Helical" evidence="8">
    <location>
        <begin position="251"/>
        <end position="273"/>
    </location>
</feature>
<feature type="transmembrane region" description="Helical" evidence="8">
    <location>
        <begin position="484"/>
        <end position="510"/>
    </location>
</feature>
<feature type="compositionally biased region" description="Basic and acidic residues" evidence="7">
    <location>
        <begin position="11"/>
        <end position="37"/>
    </location>
</feature>
<evidence type="ECO:0000256" key="6">
    <source>
        <dbReference type="ARBA" id="ARBA00023136"/>
    </source>
</evidence>
<organism evidence="10 11">
    <name type="scientific">Rhodotorula paludigena</name>
    <dbReference type="NCBI Taxonomy" id="86838"/>
    <lineage>
        <taxon>Eukaryota</taxon>
        <taxon>Fungi</taxon>
        <taxon>Dikarya</taxon>
        <taxon>Basidiomycota</taxon>
        <taxon>Pucciniomycotina</taxon>
        <taxon>Microbotryomycetes</taxon>
        <taxon>Sporidiobolales</taxon>
        <taxon>Sporidiobolaceae</taxon>
        <taxon>Rhodotorula</taxon>
    </lineage>
</organism>
<feature type="transmembrane region" description="Helical" evidence="8">
    <location>
        <begin position="118"/>
        <end position="140"/>
    </location>
</feature>
<dbReference type="GO" id="GO:0034257">
    <property type="term" value="F:nicotinamide riboside transmembrane transporter activity"/>
    <property type="evidence" value="ECO:0007669"/>
    <property type="project" value="TreeGrafter"/>
</dbReference>
<protein>
    <recommendedName>
        <fullName evidence="9">Polysaccharide lyase 14 domain-containing protein</fullName>
    </recommendedName>
</protein>
<dbReference type="Proteomes" id="UP001342314">
    <property type="component" value="Unassembled WGS sequence"/>
</dbReference>